<keyword evidence="1" id="KW-1185">Reference proteome</keyword>
<evidence type="ECO:0000313" key="2">
    <source>
        <dbReference type="WBParaSite" id="L893_g14526.t1"/>
    </source>
</evidence>
<organism evidence="1 2">
    <name type="scientific">Steinernema glaseri</name>
    <dbReference type="NCBI Taxonomy" id="37863"/>
    <lineage>
        <taxon>Eukaryota</taxon>
        <taxon>Metazoa</taxon>
        <taxon>Ecdysozoa</taxon>
        <taxon>Nematoda</taxon>
        <taxon>Chromadorea</taxon>
        <taxon>Rhabditida</taxon>
        <taxon>Tylenchina</taxon>
        <taxon>Panagrolaimomorpha</taxon>
        <taxon>Strongyloidoidea</taxon>
        <taxon>Steinernematidae</taxon>
        <taxon>Steinernema</taxon>
    </lineage>
</organism>
<protein>
    <submittedName>
        <fullName evidence="2">MSP domain-containing protein</fullName>
    </submittedName>
</protein>
<proteinExistence type="predicted"/>
<dbReference type="Proteomes" id="UP000095287">
    <property type="component" value="Unplaced"/>
</dbReference>
<reference evidence="2" key="1">
    <citation type="submission" date="2016-11" db="UniProtKB">
        <authorList>
            <consortium name="WormBaseParasite"/>
        </authorList>
    </citation>
    <scope>IDENTIFICATION</scope>
</reference>
<accession>A0A1I7YAZ4</accession>
<dbReference type="AlphaFoldDB" id="A0A1I7YAZ4"/>
<name>A0A1I7YAZ4_9BILA</name>
<evidence type="ECO:0000313" key="1">
    <source>
        <dbReference type="Proteomes" id="UP000095287"/>
    </source>
</evidence>
<sequence length="114" mass="13486">MSRQNTGYERSSLLDVYDYIRRISEVYCRRHENKNNMPTFVIALFPFWRLRYLSKQHEDDADIATRTIVVIFKEEDRKAFKYTSRNPGFDGKTTFQVCLKDVVSTQMPQGSTSM</sequence>
<dbReference type="WBParaSite" id="L893_g14526.t1">
    <property type="protein sequence ID" value="L893_g14526.t1"/>
    <property type="gene ID" value="L893_g14526"/>
</dbReference>